<dbReference type="GO" id="GO:0003677">
    <property type="term" value="F:DNA binding"/>
    <property type="evidence" value="ECO:0007669"/>
    <property type="project" value="InterPro"/>
</dbReference>
<gene>
    <name evidence="2" type="ORF">FHE72_17635</name>
</gene>
<dbReference type="KEGG" id="bvq:FHE72_17635"/>
<dbReference type="PANTHER" id="PTHR37038:SF14">
    <property type="entry name" value="TRANSCRIPTIONAL ACTIVATOR"/>
    <property type="match status" value="1"/>
</dbReference>
<dbReference type="CDD" id="cd00093">
    <property type="entry name" value="HTH_XRE"/>
    <property type="match status" value="1"/>
</dbReference>
<reference evidence="2 3" key="1">
    <citation type="submission" date="2019-06" db="EMBL/GenBank/DDBJ databases">
        <title>An operon consisting of a P-type ATPase gene and a transcriptional regular gene given the different cadmium resistance in Bacillus vietamensis 151-6 and Bacillus marisflavi 151-25.</title>
        <authorList>
            <person name="Yu X."/>
        </authorList>
    </citation>
    <scope>NUCLEOTIDE SEQUENCE [LARGE SCALE GENOMIC DNA]</scope>
    <source>
        <strain evidence="2 3">151-6</strain>
    </source>
</reference>
<dbReference type="SUPFAM" id="SSF48452">
    <property type="entry name" value="TPR-like"/>
    <property type="match status" value="2"/>
</dbReference>
<dbReference type="EMBL" id="CP047394">
    <property type="protein sequence ID" value="QHE63857.1"/>
    <property type="molecule type" value="Genomic_DNA"/>
</dbReference>
<sequence length="410" mass="48178">MEEINFGTRIKYERKKQKLSQSALAYAVCSVSYLSKVENGKIKPSLEILIPLCKKLNIDINQDGNDLNSQYKDDVEHLYSTIKRSDYEDSHSIYNNFNKKYENLSHPTFLLVKKLFSLRIAILDNQADLAKQLYLEIEDLSCYNDNFSNDFYYRFCGLYNYLYGDLELSLNYYKIAEKLSIREDIEEVYYQIGLIYTRLENISLSTYYTAKALTRYEINMNYKICKNCNLTLAVNYRKMGENEKALRKYRAILNGLSGTADNRLRAKVYHNIGFIHFQTGSMVKAVEFLNKSIFYKGDSSDSSNTYYLLAKSFLELNKIDAVMENIKKGKKYSNNNNNRDYIIKFQILEHLVEDGAQSPIFEKYMQNIALPYFRKIKDRTTVLEFTKLLAEHYEKNNKYKSAYLLLKKLL</sequence>
<dbReference type="Gene3D" id="1.25.40.10">
    <property type="entry name" value="Tetratricopeptide repeat domain"/>
    <property type="match status" value="1"/>
</dbReference>
<dbReference type="Gene3D" id="1.10.260.40">
    <property type="entry name" value="lambda repressor-like DNA-binding domains"/>
    <property type="match status" value="1"/>
</dbReference>
<dbReference type="InterPro" id="IPR011990">
    <property type="entry name" value="TPR-like_helical_dom_sf"/>
</dbReference>
<organism evidence="2 3">
    <name type="scientific">Rossellomorea vietnamensis</name>
    <dbReference type="NCBI Taxonomy" id="218284"/>
    <lineage>
        <taxon>Bacteria</taxon>
        <taxon>Bacillati</taxon>
        <taxon>Bacillota</taxon>
        <taxon>Bacilli</taxon>
        <taxon>Bacillales</taxon>
        <taxon>Bacillaceae</taxon>
        <taxon>Rossellomorea</taxon>
    </lineage>
</organism>
<proteinExistence type="predicted"/>
<dbReference type="InterPro" id="IPR001387">
    <property type="entry name" value="Cro/C1-type_HTH"/>
</dbReference>
<evidence type="ECO:0000259" key="1">
    <source>
        <dbReference type="PROSITE" id="PS50943"/>
    </source>
</evidence>
<accession>A0A6I6UR51</accession>
<dbReference type="SMART" id="SM00028">
    <property type="entry name" value="TPR"/>
    <property type="match status" value="3"/>
</dbReference>
<dbReference type="InterPro" id="IPR019734">
    <property type="entry name" value="TPR_rpt"/>
</dbReference>
<name>A0A6I6UR51_9BACI</name>
<dbReference type="Pfam" id="PF01381">
    <property type="entry name" value="HTH_3"/>
    <property type="match status" value="1"/>
</dbReference>
<feature type="domain" description="HTH cro/C1-type" evidence="1">
    <location>
        <begin position="10"/>
        <end position="63"/>
    </location>
</feature>
<evidence type="ECO:0000313" key="2">
    <source>
        <dbReference type="EMBL" id="QHE63857.1"/>
    </source>
</evidence>
<dbReference type="Proteomes" id="UP000465062">
    <property type="component" value="Chromosome"/>
</dbReference>
<dbReference type="PROSITE" id="PS50943">
    <property type="entry name" value="HTH_CROC1"/>
    <property type="match status" value="1"/>
</dbReference>
<protein>
    <submittedName>
        <fullName evidence="2">Helix-turn-helix domain-containing protein</fullName>
    </submittedName>
</protein>
<evidence type="ECO:0000313" key="3">
    <source>
        <dbReference type="Proteomes" id="UP000465062"/>
    </source>
</evidence>
<dbReference type="AlphaFoldDB" id="A0A6I6UR51"/>
<dbReference type="PANTHER" id="PTHR37038">
    <property type="entry name" value="TRANSCRIPTIONAL REGULATOR-RELATED"/>
    <property type="match status" value="1"/>
</dbReference>
<dbReference type="SMART" id="SM00530">
    <property type="entry name" value="HTH_XRE"/>
    <property type="match status" value="1"/>
</dbReference>
<dbReference type="InterPro" id="IPR053163">
    <property type="entry name" value="HTH-type_regulator_Rgg"/>
</dbReference>
<dbReference type="InterPro" id="IPR010982">
    <property type="entry name" value="Lambda_DNA-bd_dom_sf"/>
</dbReference>
<dbReference type="SUPFAM" id="SSF47413">
    <property type="entry name" value="lambda repressor-like DNA-binding domains"/>
    <property type="match status" value="1"/>
</dbReference>